<sequence length="276" mass="28963">MTTTCVWVDATWFPVGVVDYVLVVGKIYSQLALQSWTFIGFKVEAGVAEGDVLAGMESSVTLRGLRTPLVVCNRGPCGSERVSLTGGLGDGMVAFVSPMSAGTAASFGPLSVSLRRLAGLSLCAGLSTASLLSDRGCGGVLESLEDGGVGCLAEARRVGDLVEVGLRELTMLLMADDHDSCSTTLLWSVAAWPGCCWAESCWPAAPAAPVSRLLSGPFPDSQIWRGVIRQHLAGLLCGCESILSPEPPLLSVIWAIVTLKRVPTHYGSSSSRVSFR</sequence>
<reference evidence="1" key="2">
    <citation type="submission" date="2021-08" db="EMBL/GenBank/DDBJ databases">
        <authorList>
            <person name="Gostincar C."/>
            <person name="Sun X."/>
            <person name="Song Z."/>
            <person name="Gunde-Cimerman N."/>
        </authorList>
    </citation>
    <scope>NUCLEOTIDE SEQUENCE</scope>
    <source>
        <strain evidence="1">EXF-9298</strain>
    </source>
</reference>
<accession>A0A9P8G8L5</accession>
<evidence type="ECO:0000313" key="2">
    <source>
        <dbReference type="Proteomes" id="UP000729357"/>
    </source>
</evidence>
<proteinExistence type="predicted"/>
<protein>
    <submittedName>
        <fullName evidence="1">Uncharacterized protein</fullName>
    </submittedName>
</protein>
<keyword evidence="2" id="KW-1185">Reference proteome</keyword>
<comment type="caution">
    <text evidence="1">The sequence shown here is derived from an EMBL/GenBank/DDBJ whole genome shotgun (WGS) entry which is preliminary data.</text>
</comment>
<organism evidence="1 2">
    <name type="scientific">Aureobasidium melanogenum</name>
    <name type="common">Aureobasidium pullulans var. melanogenum</name>
    <dbReference type="NCBI Taxonomy" id="46634"/>
    <lineage>
        <taxon>Eukaryota</taxon>
        <taxon>Fungi</taxon>
        <taxon>Dikarya</taxon>
        <taxon>Ascomycota</taxon>
        <taxon>Pezizomycotina</taxon>
        <taxon>Dothideomycetes</taxon>
        <taxon>Dothideomycetidae</taxon>
        <taxon>Dothideales</taxon>
        <taxon>Saccotheciaceae</taxon>
        <taxon>Aureobasidium</taxon>
    </lineage>
</organism>
<evidence type="ECO:0000313" key="1">
    <source>
        <dbReference type="EMBL" id="KAG9991729.1"/>
    </source>
</evidence>
<dbReference type="Proteomes" id="UP000729357">
    <property type="component" value="Unassembled WGS sequence"/>
</dbReference>
<feature type="non-terminal residue" evidence="1">
    <location>
        <position position="276"/>
    </location>
</feature>
<reference evidence="1" key="1">
    <citation type="journal article" date="2021" name="J Fungi (Basel)">
        <title>Virulence traits and population genomics of the black yeast Aureobasidium melanogenum.</title>
        <authorList>
            <person name="Cernosa A."/>
            <person name="Sun X."/>
            <person name="Gostincar C."/>
            <person name="Fang C."/>
            <person name="Gunde-Cimerman N."/>
            <person name="Song Z."/>
        </authorList>
    </citation>
    <scope>NUCLEOTIDE SEQUENCE</scope>
    <source>
        <strain evidence="1">EXF-9298</strain>
    </source>
</reference>
<gene>
    <name evidence="1" type="ORF">KCU98_g93</name>
</gene>
<dbReference type="EMBL" id="JAHFXS010000001">
    <property type="protein sequence ID" value="KAG9991729.1"/>
    <property type="molecule type" value="Genomic_DNA"/>
</dbReference>
<dbReference type="AlphaFoldDB" id="A0A9P8G8L5"/>
<name>A0A9P8G8L5_AURME</name>